<evidence type="ECO:0000256" key="3">
    <source>
        <dbReference type="ARBA" id="ARBA00004496"/>
    </source>
</evidence>
<keyword evidence="18" id="KW-1185">Reference proteome</keyword>
<evidence type="ECO:0000256" key="9">
    <source>
        <dbReference type="ARBA" id="ARBA00022840"/>
    </source>
</evidence>
<dbReference type="PANTHER" id="PTHR23132:SF23">
    <property type="entry name" value="D-ALANINE--D-ALANINE LIGASE B"/>
    <property type="match status" value="1"/>
</dbReference>
<dbReference type="EC" id="6.3.2.4" evidence="5 14"/>
<evidence type="ECO:0000256" key="12">
    <source>
        <dbReference type="ARBA" id="ARBA00023316"/>
    </source>
</evidence>
<comment type="function">
    <text evidence="14">Cell wall formation.</text>
</comment>
<dbReference type="PANTHER" id="PTHR23132">
    <property type="entry name" value="D-ALANINE--D-ALANINE LIGASE"/>
    <property type="match status" value="1"/>
</dbReference>
<evidence type="ECO:0000256" key="13">
    <source>
        <dbReference type="ARBA" id="ARBA00047614"/>
    </source>
</evidence>
<accession>A0A7X2PAN3</accession>
<dbReference type="Pfam" id="PF07478">
    <property type="entry name" value="Dala_Dala_lig_C"/>
    <property type="match status" value="1"/>
</dbReference>
<keyword evidence="9 15" id="KW-0067">ATP-binding</keyword>
<comment type="catalytic activity">
    <reaction evidence="13 14">
        <text>2 D-alanine + ATP = D-alanyl-D-alanine + ADP + phosphate + H(+)</text>
        <dbReference type="Rhea" id="RHEA:11224"/>
        <dbReference type="ChEBI" id="CHEBI:15378"/>
        <dbReference type="ChEBI" id="CHEBI:30616"/>
        <dbReference type="ChEBI" id="CHEBI:43474"/>
        <dbReference type="ChEBI" id="CHEBI:57416"/>
        <dbReference type="ChEBI" id="CHEBI:57822"/>
        <dbReference type="ChEBI" id="CHEBI:456216"/>
        <dbReference type="EC" id="6.3.2.4"/>
    </reaction>
</comment>
<keyword evidence="7 14" id="KW-0436">Ligase</keyword>
<evidence type="ECO:0000313" key="17">
    <source>
        <dbReference type="EMBL" id="MSU05353.1"/>
    </source>
</evidence>
<keyword evidence="10 14" id="KW-0133">Cell shape</keyword>
<comment type="subcellular location">
    <subcellularLocation>
        <location evidence="3 14">Cytoplasm</location>
    </subcellularLocation>
</comment>
<dbReference type="InterPro" id="IPR011095">
    <property type="entry name" value="Dala_Dala_lig_C"/>
</dbReference>
<dbReference type="SUPFAM" id="SSF52440">
    <property type="entry name" value="PreATP-grasp domain"/>
    <property type="match status" value="1"/>
</dbReference>
<evidence type="ECO:0000256" key="15">
    <source>
        <dbReference type="PROSITE-ProRule" id="PRU00409"/>
    </source>
</evidence>
<keyword evidence="11 14" id="KW-0573">Peptidoglycan synthesis</keyword>
<comment type="similarity">
    <text evidence="4 14">Belongs to the D-alanine--D-alanine ligase family.</text>
</comment>
<evidence type="ECO:0000256" key="8">
    <source>
        <dbReference type="ARBA" id="ARBA00022741"/>
    </source>
</evidence>
<dbReference type="InterPro" id="IPR016185">
    <property type="entry name" value="PreATP-grasp_dom_sf"/>
</dbReference>
<evidence type="ECO:0000256" key="7">
    <source>
        <dbReference type="ARBA" id="ARBA00022598"/>
    </source>
</evidence>
<keyword evidence="6 14" id="KW-0963">Cytoplasm</keyword>
<evidence type="ECO:0000256" key="5">
    <source>
        <dbReference type="ARBA" id="ARBA00012216"/>
    </source>
</evidence>
<dbReference type="InterPro" id="IPR000291">
    <property type="entry name" value="D-Ala_lig_Van_CS"/>
</dbReference>
<dbReference type="InterPro" id="IPR011127">
    <property type="entry name" value="Dala_Dala_lig_N"/>
</dbReference>
<dbReference type="HAMAP" id="MF_00047">
    <property type="entry name" value="Dala_Dala_lig"/>
    <property type="match status" value="1"/>
</dbReference>
<evidence type="ECO:0000256" key="14">
    <source>
        <dbReference type="HAMAP-Rule" id="MF_00047"/>
    </source>
</evidence>
<keyword evidence="12 14" id="KW-0961">Cell wall biogenesis/degradation</keyword>
<keyword evidence="8 15" id="KW-0547">Nucleotide-binding</keyword>
<dbReference type="GO" id="GO:0005737">
    <property type="term" value="C:cytoplasm"/>
    <property type="evidence" value="ECO:0007669"/>
    <property type="project" value="UniProtKB-SubCell"/>
</dbReference>
<dbReference type="RefSeq" id="WP_154424250.1">
    <property type="nucleotide sequence ID" value="NZ_VUNN01000001.1"/>
</dbReference>
<dbReference type="GO" id="GO:0008716">
    <property type="term" value="F:D-alanine-D-alanine ligase activity"/>
    <property type="evidence" value="ECO:0007669"/>
    <property type="project" value="UniProtKB-UniRule"/>
</dbReference>
<dbReference type="Gene3D" id="3.30.470.20">
    <property type="entry name" value="ATP-grasp fold, B domain"/>
    <property type="match status" value="1"/>
</dbReference>
<dbReference type="SUPFAM" id="SSF56059">
    <property type="entry name" value="Glutathione synthetase ATP-binding domain-like"/>
    <property type="match status" value="1"/>
</dbReference>
<gene>
    <name evidence="14" type="primary">ddl</name>
    <name evidence="17" type="ORF">FYJ80_00935</name>
</gene>
<dbReference type="Gene3D" id="3.40.50.20">
    <property type="match status" value="1"/>
</dbReference>
<dbReference type="AlphaFoldDB" id="A0A7X2PAN3"/>
<name>A0A7X2PAN3_9SPIO</name>
<reference evidence="17 18" key="1">
    <citation type="submission" date="2019-08" db="EMBL/GenBank/DDBJ databases">
        <title>In-depth cultivation of the pig gut microbiome towards novel bacterial diversity and tailored functional studies.</title>
        <authorList>
            <person name="Wylensek D."/>
            <person name="Hitch T.C.A."/>
            <person name="Clavel T."/>
        </authorList>
    </citation>
    <scope>NUCLEOTIDE SEQUENCE [LARGE SCALE GENOMIC DNA]</scope>
    <source>
        <strain evidence="17 18">NM-380-WT-3C1</strain>
    </source>
</reference>
<organism evidence="17 18">
    <name type="scientific">Bullifex porci</name>
    <dbReference type="NCBI Taxonomy" id="2606638"/>
    <lineage>
        <taxon>Bacteria</taxon>
        <taxon>Pseudomonadati</taxon>
        <taxon>Spirochaetota</taxon>
        <taxon>Spirochaetia</taxon>
        <taxon>Spirochaetales</taxon>
        <taxon>Spirochaetaceae</taxon>
        <taxon>Bullifex</taxon>
    </lineage>
</organism>
<dbReference type="InterPro" id="IPR005905">
    <property type="entry name" value="D_ala_D_ala"/>
</dbReference>
<evidence type="ECO:0000256" key="1">
    <source>
        <dbReference type="ARBA" id="ARBA00001936"/>
    </source>
</evidence>
<dbReference type="PROSITE" id="PS00843">
    <property type="entry name" value="DALA_DALA_LIGASE_1"/>
    <property type="match status" value="1"/>
</dbReference>
<evidence type="ECO:0000256" key="6">
    <source>
        <dbReference type="ARBA" id="ARBA00022490"/>
    </source>
</evidence>
<dbReference type="GO" id="GO:0005524">
    <property type="term" value="F:ATP binding"/>
    <property type="evidence" value="ECO:0007669"/>
    <property type="project" value="UniProtKB-UniRule"/>
</dbReference>
<evidence type="ECO:0000256" key="11">
    <source>
        <dbReference type="ARBA" id="ARBA00022984"/>
    </source>
</evidence>
<dbReference type="GO" id="GO:0009252">
    <property type="term" value="P:peptidoglycan biosynthetic process"/>
    <property type="evidence" value="ECO:0007669"/>
    <property type="project" value="UniProtKB-UniRule"/>
</dbReference>
<comment type="pathway">
    <text evidence="14">Cell wall biogenesis; peptidoglycan biosynthesis.</text>
</comment>
<proteinExistence type="inferred from homology"/>
<feature type="domain" description="ATP-grasp" evidence="16">
    <location>
        <begin position="115"/>
        <end position="316"/>
    </location>
</feature>
<dbReference type="Proteomes" id="UP000460549">
    <property type="component" value="Unassembled WGS sequence"/>
</dbReference>
<evidence type="ECO:0000256" key="4">
    <source>
        <dbReference type="ARBA" id="ARBA00010871"/>
    </source>
</evidence>
<dbReference type="Pfam" id="PF01820">
    <property type="entry name" value="Dala_Dala_lig_N"/>
    <property type="match status" value="1"/>
</dbReference>
<evidence type="ECO:0000256" key="10">
    <source>
        <dbReference type="ARBA" id="ARBA00022960"/>
    </source>
</evidence>
<evidence type="ECO:0000259" key="16">
    <source>
        <dbReference type="PROSITE" id="PS50975"/>
    </source>
</evidence>
<dbReference type="PROSITE" id="PS50975">
    <property type="entry name" value="ATP_GRASP"/>
    <property type="match status" value="1"/>
</dbReference>
<comment type="cofactor">
    <cofactor evidence="2">
        <name>Mg(2+)</name>
        <dbReference type="ChEBI" id="CHEBI:18420"/>
    </cofactor>
</comment>
<evidence type="ECO:0000256" key="2">
    <source>
        <dbReference type="ARBA" id="ARBA00001946"/>
    </source>
</evidence>
<comment type="caution">
    <text evidence="17">The sequence shown here is derived from an EMBL/GenBank/DDBJ whole genome shotgun (WGS) entry which is preliminary data.</text>
</comment>
<sequence>MIILLIYGGASSEHDVSIKSKDYIKQILTSLGYKTKELFITKDGTYLYQNKEVSIIPNKGFFIDLKKIEFDVAFPILHGINGEDGTIQALLEIINVPYISEGIMTSAIGMNKAIFHDLLKSRFLVIPSKRIKTIDDIDKNKYVLKVSNGGSSIGVYLVENKDAIDTEALINDLKKLDDNIIMQPWIEEARELELGVIKDLEYDCEIVLGPVEIKKQSQFFSYDDKYNDLNLKILKRDEIILDKEIILKLRELAKDVFNALEGNMYMRVDFLLSKDGTIYLNEVNTIPGLTRTSHFIVLAKEIGFDNLFELLINNALISYKRKNHGKSPILSC</sequence>
<dbReference type="GO" id="GO:0071555">
    <property type="term" value="P:cell wall organization"/>
    <property type="evidence" value="ECO:0007669"/>
    <property type="project" value="UniProtKB-KW"/>
</dbReference>
<protein>
    <recommendedName>
        <fullName evidence="5 14">D-alanine--D-alanine ligase</fullName>
        <ecNumber evidence="5 14">6.3.2.4</ecNumber>
    </recommendedName>
    <alternativeName>
        <fullName evidence="14">D-Ala-D-Ala ligase</fullName>
    </alternativeName>
    <alternativeName>
        <fullName evidence="14">D-alanylalanine synthetase</fullName>
    </alternativeName>
</protein>
<dbReference type="GO" id="GO:0008360">
    <property type="term" value="P:regulation of cell shape"/>
    <property type="evidence" value="ECO:0007669"/>
    <property type="project" value="UniProtKB-KW"/>
</dbReference>
<comment type="cofactor">
    <cofactor evidence="1">
        <name>Mn(2+)</name>
        <dbReference type="ChEBI" id="CHEBI:29035"/>
    </cofactor>
</comment>
<dbReference type="UniPathway" id="UPA00219"/>
<dbReference type="InterPro" id="IPR011761">
    <property type="entry name" value="ATP-grasp"/>
</dbReference>
<evidence type="ECO:0000313" key="18">
    <source>
        <dbReference type="Proteomes" id="UP000460549"/>
    </source>
</evidence>
<dbReference type="EMBL" id="VUNN01000001">
    <property type="protein sequence ID" value="MSU05353.1"/>
    <property type="molecule type" value="Genomic_DNA"/>
</dbReference>
<dbReference type="GO" id="GO:0046872">
    <property type="term" value="F:metal ion binding"/>
    <property type="evidence" value="ECO:0007669"/>
    <property type="project" value="InterPro"/>
</dbReference>